<dbReference type="STRING" id="69332.A0A388M5V0"/>
<dbReference type="OrthoDB" id="447103at2759"/>
<evidence type="ECO:0000313" key="5">
    <source>
        <dbReference type="Proteomes" id="UP000265515"/>
    </source>
</evidence>
<accession>A0A388M5V0</accession>
<name>A0A388M5V0_CHABU</name>
<dbReference type="PANTHER" id="PTHR12984">
    <property type="entry name" value="SCY1-RELATED S/T PROTEIN KINASE-LIKE"/>
    <property type="match status" value="1"/>
</dbReference>
<keyword evidence="5" id="KW-1185">Reference proteome</keyword>
<dbReference type="AlphaFoldDB" id="A0A388M5V0"/>
<dbReference type="Gene3D" id="1.10.510.10">
    <property type="entry name" value="Transferase(Phosphotransferase) domain 1"/>
    <property type="match status" value="1"/>
</dbReference>
<feature type="compositionally biased region" description="Gly residues" evidence="2">
    <location>
        <begin position="730"/>
        <end position="745"/>
    </location>
</feature>
<feature type="compositionally biased region" description="Polar residues" evidence="2">
    <location>
        <begin position="710"/>
        <end position="725"/>
    </location>
</feature>
<dbReference type="GO" id="GO:0005524">
    <property type="term" value="F:ATP binding"/>
    <property type="evidence" value="ECO:0007669"/>
    <property type="project" value="InterPro"/>
</dbReference>
<dbReference type="InterPro" id="IPR051177">
    <property type="entry name" value="CIK-Related_Protein"/>
</dbReference>
<dbReference type="InterPro" id="IPR011989">
    <property type="entry name" value="ARM-like"/>
</dbReference>
<sequence>MRKFLSSVLGAGGASKDLPYNIGDAYSTAWGSWVHYRGTNKEDGSAVSIFSLTATSAGDGRLSAARNGVKRLRALRHPNVLTFLHSTEMETIVDGQMKPIIYIVTEPVVPLAENVKELNLSGSQRDEYYSWGLTQVAKAVSFLSDCKLVHGNVCLSAVVVTPSLDWKLHAFDVLSEFDGANPAAEGPMIPNEWLVASQYKPVELTKSDWAAIRKSPPWAIDVWGLGCLIQELFSGMPLKRAEDLRNTSVIPGTLLPEYQRLLGSSPTRRLNPSKLTESAFFQNKLVETIQFLEVLNLKDGVDKDSFFRKLPTVVETLPQGIAVRKILPMIASALEFGSATSVGLNSLLKIGSFLSPEDFKVKVIPTITKLFSSQDRAIRIGLLQHMDTFAPALAANVVDEQVFPQLTSGFSDSSAFLRELTLKSMLAVAPKLSQRNLTGTLLKHLSKLQVDEEAAIRTNTTILLGNIARYLNEATRKRVLVNAFTRALRDQFSPARSAGVMALMATAEYYDVVETATRILPSVMVLTMDPDSDVRGKSFQCISMFLERVKEHWARVEAGDLGSMGTSAAQSSSSALIGWAVSSLKWGGGSTKPAAETVSQGPSSTVPPVLRTDESAGPAPSSTVALQVAEGPRISLQIAPHTPEPSGQTTSPKSVDDGWATPDDVIPDDGDDDGGWADLDTLEDPAPSAVPRAATPPPPAAASSAPRFSQMPQSSRATSTTSSNPPRKVGVGGTGTTGGALGAGGTAMRSQVADGAIRSTSGGSMPKKKDEDDDDLWAAIAAPKPVSTVKPLNAMMRNHEGSSDTLPATAPVRAGQHVQLPKQTSGEVSLESMLGNALTGPPSTKFGTAMRTQAAGRGTPSGRGRAQPMKLGATRIVR</sequence>
<feature type="region of interest" description="Disordered" evidence="2">
    <location>
        <begin position="590"/>
        <end position="624"/>
    </location>
</feature>
<evidence type="ECO:0000256" key="1">
    <source>
        <dbReference type="PROSITE-ProRule" id="PRU00103"/>
    </source>
</evidence>
<dbReference type="GO" id="GO:0004672">
    <property type="term" value="F:protein kinase activity"/>
    <property type="evidence" value="ECO:0007669"/>
    <property type="project" value="InterPro"/>
</dbReference>
<feature type="region of interest" description="Disordered" evidence="2">
    <location>
        <begin position="826"/>
        <end position="878"/>
    </location>
</feature>
<comment type="caution">
    <text evidence="4">The sequence shown here is derived from an EMBL/GenBank/DDBJ whole genome shotgun (WGS) entry which is preliminary data.</text>
</comment>
<feature type="compositionally biased region" description="Acidic residues" evidence="2">
    <location>
        <begin position="665"/>
        <end position="683"/>
    </location>
</feature>
<evidence type="ECO:0000313" key="4">
    <source>
        <dbReference type="EMBL" id="GBG89859.1"/>
    </source>
</evidence>
<feature type="compositionally biased region" description="Polar residues" evidence="2">
    <location>
        <begin position="597"/>
        <end position="606"/>
    </location>
</feature>
<dbReference type="Proteomes" id="UP000265515">
    <property type="component" value="Unassembled WGS sequence"/>
</dbReference>
<dbReference type="Gramene" id="GBG89859">
    <property type="protein sequence ID" value="GBG89859"/>
    <property type="gene ID" value="CBR_g49707"/>
</dbReference>
<dbReference type="InterPro" id="IPR021133">
    <property type="entry name" value="HEAT_type_2"/>
</dbReference>
<dbReference type="EMBL" id="BFEA01000766">
    <property type="protein sequence ID" value="GBG89859.1"/>
    <property type="molecule type" value="Genomic_DNA"/>
</dbReference>
<evidence type="ECO:0000256" key="2">
    <source>
        <dbReference type="SAM" id="MobiDB-lite"/>
    </source>
</evidence>
<reference evidence="4 5" key="1">
    <citation type="journal article" date="2018" name="Cell">
        <title>The Chara Genome: Secondary Complexity and Implications for Plant Terrestrialization.</title>
        <authorList>
            <person name="Nishiyama T."/>
            <person name="Sakayama H."/>
            <person name="Vries J.D."/>
            <person name="Buschmann H."/>
            <person name="Saint-Marcoux D."/>
            <person name="Ullrich K.K."/>
            <person name="Haas F.B."/>
            <person name="Vanderstraeten L."/>
            <person name="Becker D."/>
            <person name="Lang D."/>
            <person name="Vosolsobe S."/>
            <person name="Rombauts S."/>
            <person name="Wilhelmsson P.K.I."/>
            <person name="Janitza P."/>
            <person name="Kern R."/>
            <person name="Heyl A."/>
            <person name="Rumpler F."/>
            <person name="Villalobos L.I.A.C."/>
            <person name="Clay J.M."/>
            <person name="Skokan R."/>
            <person name="Toyoda A."/>
            <person name="Suzuki Y."/>
            <person name="Kagoshima H."/>
            <person name="Schijlen E."/>
            <person name="Tajeshwar N."/>
            <person name="Catarino B."/>
            <person name="Hetherington A.J."/>
            <person name="Saltykova A."/>
            <person name="Bonnot C."/>
            <person name="Breuninger H."/>
            <person name="Symeonidi A."/>
            <person name="Radhakrishnan G.V."/>
            <person name="Van Nieuwerburgh F."/>
            <person name="Deforce D."/>
            <person name="Chang C."/>
            <person name="Karol K.G."/>
            <person name="Hedrich R."/>
            <person name="Ulvskov P."/>
            <person name="Glockner G."/>
            <person name="Delwiche C.F."/>
            <person name="Petrasek J."/>
            <person name="Van de Peer Y."/>
            <person name="Friml J."/>
            <person name="Beilby M."/>
            <person name="Dolan L."/>
            <person name="Kohara Y."/>
            <person name="Sugano S."/>
            <person name="Fujiyama A."/>
            <person name="Delaux P.-M."/>
            <person name="Quint M."/>
            <person name="TheiBen G."/>
            <person name="Hagemann M."/>
            <person name="Harholt J."/>
            <person name="Dunand C."/>
            <person name="Zachgo S."/>
            <person name="Langdale J."/>
            <person name="Maumus F."/>
            <person name="Straeten D.V.D."/>
            <person name="Gould S.B."/>
            <person name="Rensing S.A."/>
        </authorList>
    </citation>
    <scope>NUCLEOTIDE SEQUENCE [LARGE SCALE GENOMIC DNA]</scope>
    <source>
        <strain evidence="4 5">S276</strain>
    </source>
</reference>
<gene>
    <name evidence="4" type="ORF">CBR_g49707</name>
</gene>
<dbReference type="InterPro" id="IPR000719">
    <property type="entry name" value="Prot_kinase_dom"/>
</dbReference>
<dbReference type="OMA" id="EGPPWAI"/>
<dbReference type="SUPFAM" id="SSF56112">
    <property type="entry name" value="Protein kinase-like (PK-like)"/>
    <property type="match status" value="1"/>
</dbReference>
<dbReference type="PANTHER" id="PTHR12984:SF3">
    <property type="entry name" value="N-TERMINAL KINASE-LIKE PROTEIN"/>
    <property type="match status" value="1"/>
</dbReference>
<feature type="repeat" description="HEAT" evidence="1">
    <location>
        <begin position="363"/>
        <end position="401"/>
    </location>
</feature>
<dbReference type="PROSITE" id="PS50077">
    <property type="entry name" value="HEAT_REPEAT"/>
    <property type="match status" value="1"/>
</dbReference>
<organism evidence="4 5">
    <name type="scientific">Chara braunii</name>
    <name type="common">Braun's stonewort</name>
    <dbReference type="NCBI Taxonomy" id="69332"/>
    <lineage>
        <taxon>Eukaryota</taxon>
        <taxon>Viridiplantae</taxon>
        <taxon>Streptophyta</taxon>
        <taxon>Charophyceae</taxon>
        <taxon>Charales</taxon>
        <taxon>Characeae</taxon>
        <taxon>Chara</taxon>
    </lineage>
</organism>
<dbReference type="Gene3D" id="3.30.200.20">
    <property type="entry name" value="Phosphorylase Kinase, domain 1"/>
    <property type="match status" value="1"/>
</dbReference>
<evidence type="ECO:0000259" key="3">
    <source>
        <dbReference type="PROSITE" id="PS50011"/>
    </source>
</evidence>
<feature type="region of interest" description="Disordered" evidence="2">
    <location>
        <begin position="637"/>
        <end position="750"/>
    </location>
</feature>
<proteinExistence type="predicted"/>
<dbReference type="SUPFAM" id="SSF48371">
    <property type="entry name" value="ARM repeat"/>
    <property type="match status" value="1"/>
</dbReference>
<dbReference type="Gene3D" id="1.25.10.10">
    <property type="entry name" value="Leucine-rich Repeat Variant"/>
    <property type="match status" value="1"/>
</dbReference>
<protein>
    <recommendedName>
        <fullName evidence="3">Protein kinase domain-containing protein</fullName>
    </recommendedName>
</protein>
<feature type="domain" description="Protein kinase" evidence="3">
    <location>
        <begin position="3"/>
        <end position="281"/>
    </location>
</feature>
<dbReference type="InterPro" id="IPR016024">
    <property type="entry name" value="ARM-type_fold"/>
</dbReference>
<dbReference type="PROSITE" id="PS50011">
    <property type="entry name" value="PROTEIN_KINASE_DOM"/>
    <property type="match status" value="1"/>
</dbReference>
<dbReference type="InterPro" id="IPR011009">
    <property type="entry name" value="Kinase-like_dom_sf"/>
</dbReference>